<dbReference type="NCBIfam" id="TIGR02937">
    <property type="entry name" value="sigma70-ECF"/>
    <property type="match status" value="1"/>
</dbReference>
<dbReference type="InterPro" id="IPR014284">
    <property type="entry name" value="RNA_pol_sigma-70_dom"/>
</dbReference>
<dbReference type="InterPro" id="IPR013249">
    <property type="entry name" value="RNA_pol_sigma70_r4_t2"/>
</dbReference>
<feature type="domain" description="RNA polymerase sigma factor 70 region 4 type 2" evidence="7">
    <location>
        <begin position="109"/>
        <end position="159"/>
    </location>
</feature>
<keyword evidence="2" id="KW-0805">Transcription regulation</keyword>
<evidence type="ECO:0000259" key="6">
    <source>
        <dbReference type="Pfam" id="PF04542"/>
    </source>
</evidence>
<dbReference type="InterPro" id="IPR039425">
    <property type="entry name" value="RNA_pol_sigma-70-like"/>
</dbReference>
<gene>
    <name evidence="8" type="ORF">JQM67_00495</name>
</gene>
<evidence type="ECO:0000256" key="2">
    <source>
        <dbReference type="ARBA" id="ARBA00023015"/>
    </source>
</evidence>
<evidence type="ECO:0000256" key="4">
    <source>
        <dbReference type="ARBA" id="ARBA00023125"/>
    </source>
</evidence>
<dbReference type="PANTHER" id="PTHR43133:SF8">
    <property type="entry name" value="RNA POLYMERASE SIGMA FACTOR HI_1459-RELATED"/>
    <property type="match status" value="1"/>
</dbReference>
<evidence type="ECO:0000256" key="3">
    <source>
        <dbReference type="ARBA" id="ARBA00023082"/>
    </source>
</evidence>
<keyword evidence="5" id="KW-0804">Transcription</keyword>
<dbReference type="EMBL" id="JAFBIT010000001">
    <property type="protein sequence ID" value="MCF2651089.1"/>
    <property type="molecule type" value="Genomic_DNA"/>
</dbReference>
<dbReference type="Pfam" id="PF08281">
    <property type="entry name" value="Sigma70_r4_2"/>
    <property type="match status" value="1"/>
</dbReference>
<dbReference type="InterPro" id="IPR013324">
    <property type="entry name" value="RNA_pol_sigma_r3/r4-like"/>
</dbReference>
<dbReference type="PANTHER" id="PTHR43133">
    <property type="entry name" value="RNA POLYMERASE ECF-TYPE SIGMA FACTO"/>
    <property type="match status" value="1"/>
</dbReference>
<dbReference type="Pfam" id="PF04542">
    <property type="entry name" value="Sigma70_r2"/>
    <property type="match status" value="1"/>
</dbReference>
<dbReference type="InterPro" id="IPR036388">
    <property type="entry name" value="WH-like_DNA-bd_sf"/>
</dbReference>
<keyword evidence="4" id="KW-0238">DNA-binding</keyword>
<organism evidence="8 9">
    <name type="scientific">Anaeromassilibacillus senegalensis</name>
    <dbReference type="NCBI Taxonomy" id="1673717"/>
    <lineage>
        <taxon>Bacteria</taxon>
        <taxon>Bacillati</taxon>
        <taxon>Bacillota</taxon>
        <taxon>Clostridia</taxon>
        <taxon>Eubacteriales</taxon>
        <taxon>Acutalibacteraceae</taxon>
        <taxon>Anaeromassilibacillus</taxon>
    </lineage>
</organism>
<dbReference type="Gene3D" id="1.10.10.10">
    <property type="entry name" value="Winged helix-like DNA-binding domain superfamily/Winged helix DNA-binding domain"/>
    <property type="match status" value="1"/>
</dbReference>
<evidence type="ECO:0000256" key="5">
    <source>
        <dbReference type="ARBA" id="ARBA00023163"/>
    </source>
</evidence>
<keyword evidence="3" id="KW-0731">Sigma factor</keyword>
<proteinExistence type="inferred from homology"/>
<dbReference type="InterPro" id="IPR007627">
    <property type="entry name" value="RNA_pol_sigma70_r2"/>
</dbReference>
<comment type="similarity">
    <text evidence="1">Belongs to the sigma-70 factor family. ECF subfamily.</text>
</comment>
<sequence length="182" mass="20809">MEDKELLRLLQKDSERGLEAALDLYGGLVKTIVSRVLYDFPQDAEECVADVFLRLWKNRRKLHGAPVRAWLVVAARNAAIDRWRKLSRSLDVPLTEEITAKTAAPEEEICELIDTMPLPDREIFIRKYYFLETAAEIAAEMGRTPDDVNARLSRGRKKLKAQLLEGGRHFEKAKALQSDCKN</sequence>
<dbReference type="SUPFAM" id="SSF88946">
    <property type="entry name" value="Sigma2 domain of RNA polymerase sigma factors"/>
    <property type="match status" value="1"/>
</dbReference>
<evidence type="ECO:0000256" key="1">
    <source>
        <dbReference type="ARBA" id="ARBA00010641"/>
    </source>
</evidence>
<evidence type="ECO:0000313" key="9">
    <source>
        <dbReference type="Proteomes" id="UP001299220"/>
    </source>
</evidence>
<feature type="domain" description="RNA polymerase sigma-70 region 2" evidence="6">
    <location>
        <begin position="25"/>
        <end position="88"/>
    </location>
</feature>
<name>A0ABS9CJ40_9FIRM</name>
<dbReference type="RefSeq" id="WP_235322033.1">
    <property type="nucleotide sequence ID" value="NZ_JAFBIT010000001.1"/>
</dbReference>
<protein>
    <submittedName>
        <fullName evidence="8">Sigma-70 family RNA polymerase sigma factor</fullName>
    </submittedName>
</protein>
<comment type="caution">
    <text evidence="8">The sequence shown here is derived from an EMBL/GenBank/DDBJ whole genome shotgun (WGS) entry which is preliminary data.</text>
</comment>
<keyword evidence="9" id="KW-1185">Reference proteome</keyword>
<accession>A0ABS9CJ40</accession>
<evidence type="ECO:0000313" key="8">
    <source>
        <dbReference type="EMBL" id="MCF2651089.1"/>
    </source>
</evidence>
<dbReference type="Proteomes" id="UP001299220">
    <property type="component" value="Unassembled WGS sequence"/>
</dbReference>
<dbReference type="InterPro" id="IPR013325">
    <property type="entry name" value="RNA_pol_sigma_r2"/>
</dbReference>
<reference evidence="8 9" key="1">
    <citation type="submission" date="2020-12" db="EMBL/GenBank/DDBJ databases">
        <title>Whole genome sequences of gut porcine anaerobes.</title>
        <authorList>
            <person name="Kubasova T."/>
            <person name="Jahodarova E."/>
            <person name="Rychlik I."/>
        </authorList>
    </citation>
    <scope>NUCLEOTIDE SEQUENCE [LARGE SCALE GENOMIC DNA]</scope>
    <source>
        <strain evidence="8 9">An867</strain>
    </source>
</reference>
<dbReference type="SUPFAM" id="SSF88659">
    <property type="entry name" value="Sigma3 and sigma4 domains of RNA polymerase sigma factors"/>
    <property type="match status" value="1"/>
</dbReference>
<dbReference type="Gene3D" id="1.10.1740.10">
    <property type="match status" value="1"/>
</dbReference>
<evidence type="ECO:0000259" key="7">
    <source>
        <dbReference type="Pfam" id="PF08281"/>
    </source>
</evidence>